<accession>A0A3A4A7X5</accession>
<dbReference type="EMBL" id="QZEY01000014">
    <property type="protein sequence ID" value="RJL24705.1"/>
    <property type="molecule type" value="Genomic_DNA"/>
</dbReference>
<evidence type="ECO:0000256" key="6">
    <source>
        <dbReference type="RuleBase" id="RU361187"/>
    </source>
</evidence>
<gene>
    <name evidence="9" type="ORF">D5H75_28310</name>
</gene>
<dbReference type="InterPro" id="IPR023296">
    <property type="entry name" value="Glyco_hydro_beta-prop_sf"/>
</dbReference>
<name>A0A3A4A7X5_9ACTN</name>
<dbReference type="Gene3D" id="2.60.120.200">
    <property type="match status" value="1"/>
</dbReference>
<sequence>MTAPWIADNGDGTYTNPVLDADWPDPDVIAVGDDFYLTASSFTKVPGLPILHSKDLVNWTIAGHAVTRGRDEPRPGHGVWAPSLRFHDGRFWIFYGDPDEGIFVVTADRPEGPWREPYLIKKGAGLIDPCPLWDEDGRAYLVHAWAKSRAGFNNRLTLHEMTPDATALLGPGRVVIDGDRVPGCFTLEGPKLYRRDGWYWILAPAGGVATGWQYAFRSRDVAGPYEPRIVLERGGTAVNGPHQGAWVRAGDADWFLHFQDRGAYGRVVHLQPMRWGPDGWPVIGDGGRPVPGGRKPVQGHPPAAPRSDDDFTGAAPGPQWSWPANPDPSWWSTGAGHLRLTCRPGPEDLRLRPDVLTQRLPARAFSATTAISLGDGARGRAGLAVLGDEYAWAGLDGDLLVCRAAGAGGPERDLAAPVPAGEGPVTVTVTVEDGALCRFSAVSAAGREVGGRFRAAPSQWVGAVLALFASGEEGHARFHGFSTKGTAP</sequence>
<evidence type="ECO:0000313" key="9">
    <source>
        <dbReference type="EMBL" id="RJL24705.1"/>
    </source>
</evidence>
<evidence type="ECO:0000256" key="2">
    <source>
        <dbReference type="ARBA" id="ARBA00022801"/>
    </source>
</evidence>
<dbReference type="InterPro" id="IPR051795">
    <property type="entry name" value="Glycosyl_Hydrlase_43"/>
</dbReference>
<protein>
    <submittedName>
        <fullName evidence="9">Glycoside hydrolase</fullName>
    </submittedName>
</protein>
<dbReference type="SUPFAM" id="SSF49899">
    <property type="entry name" value="Concanavalin A-like lectins/glucanases"/>
    <property type="match status" value="1"/>
</dbReference>
<proteinExistence type="inferred from homology"/>
<feature type="site" description="Important for catalytic activity, responsible for pKa modulation of the active site Glu and correct orientation of both the proton donor and substrate" evidence="5">
    <location>
        <position position="128"/>
    </location>
</feature>
<evidence type="ECO:0000256" key="3">
    <source>
        <dbReference type="ARBA" id="ARBA00023295"/>
    </source>
</evidence>
<feature type="active site" description="Proton donor" evidence="4">
    <location>
        <position position="188"/>
    </location>
</feature>
<comment type="similarity">
    <text evidence="1 6">Belongs to the glycosyl hydrolase 43 family.</text>
</comment>
<reference evidence="9 10" key="1">
    <citation type="submission" date="2018-09" db="EMBL/GenBank/DDBJ databases">
        <title>YIM 75507 draft genome.</title>
        <authorList>
            <person name="Tang S."/>
            <person name="Feng Y."/>
        </authorList>
    </citation>
    <scope>NUCLEOTIDE SEQUENCE [LARGE SCALE GENOMIC DNA]</scope>
    <source>
        <strain evidence="9 10">YIM 75507</strain>
    </source>
</reference>
<keyword evidence="3 6" id="KW-0326">Glycosidase</keyword>
<dbReference type="Pfam" id="PF04616">
    <property type="entry name" value="Glyco_hydro_43"/>
    <property type="match status" value="1"/>
</dbReference>
<evidence type="ECO:0000256" key="7">
    <source>
        <dbReference type="SAM" id="MobiDB-lite"/>
    </source>
</evidence>
<dbReference type="RefSeq" id="WP_119929622.1">
    <property type="nucleotide sequence ID" value="NZ_QZEY01000014.1"/>
</dbReference>
<dbReference type="GO" id="GO:0004553">
    <property type="term" value="F:hydrolase activity, hydrolyzing O-glycosyl compounds"/>
    <property type="evidence" value="ECO:0007669"/>
    <property type="project" value="InterPro"/>
</dbReference>
<dbReference type="PANTHER" id="PTHR42812">
    <property type="entry name" value="BETA-XYLOSIDASE"/>
    <property type="match status" value="1"/>
</dbReference>
<keyword evidence="10" id="KW-1185">Reference proteome</keyword>
<dbReference type="InterPro" id="IPR006710">
    <property type="entry name" value="Glyco_hydro_43"/>
</dbReference>
<comment type="caution">
    <text evidence="9">The sequence shown here is derived from an EMBL/GenBank/DDBJ whole genome shotgun (WGS) entry which is preliminary data.</text>
</comment>
<evidence type="ECO:0000256" key="4">
    <source>
        <dbReference type="PIRSR" id="PIRSR606710-1"/>
    </source>
</evidence>
<dbReference type="PANTHER" id="PTHR42812:SF12">
    <property type="entry name" value="BETA-XYLOSIDASE-RELATED"/>
    <property type="match status" value="1"/>
</dbReference>
<dbReference type="InterPro" id="IPR013320">
    <property type="entry name" value="ConA-like_dom_sf"/>
</dbReference>
<evidence type="ECO:0000259" key="8">
    <source>
        <dbReference type="Pfam" id="PF17851"/>
    </source>
</evidence>
<dbReference type="GO" id="GO:0005975">
    <property type="term" value="P:carbohydrate metabolic process"/>
    <property type="evidence" value="ECO:0007669"/>
    <property type="project" value="InterPro"/>
</dbReference>
<organism evidence="9 10">
    <name type="scientific">Bailinhaonella thermotolerans</name>
    <dbReference type="NCBI Taxonomy" id="1070861"/>
    <lineage>
        <taxon>Bacteria</taxon>
        <taxon>Bacillati</taxon>
        <taxon>Actinomycetota</taxon>
        <taxon>Actinomycetes</taxon>
        <taxon>Streptosporangiales</taxon>
        <taxon>Streptosporangiaceae</taxon>
        <taxon>Bailinhaonella</taxon>
    </lineage>
</organism>
<evidence type="ECO:0000256" key="1">
    <source>
        <dbReference type="ARBA" id="ARBA00009865"/>
    </source>
</evidence>
<evidence type="ECO:0000256" key="5">
    <source>
        <dbReference type="PIRSR" id="PIRSR606710-2"/>
    </source>
</evidence>
<dbReference type="OrthoDB" id="9758923at2"/>
<feature type="active site" description="Proton acceptor" evidence="4">
    <location>
        <position position="25"/>
    </location>
</feature>
<feature type="domain" description="Beta-xylosidase C-terminal Concanavalin A-like" evidence="8">
    <location>
        <begin position="309"/>
        <end position="482"/>
    </location>
</feature>
<dbReference type="Pfam" id="PF17851">
    <property type="entry name" value="GH43_C2"/>
    <property type="match status" value="1"/>
</dbReference>
<dbReference type="Gene3D" id="2.115.10.20">
    <property type="entry name" value="Glycosyl hydrolase domain, family 43"/>
    <property type="match status" value="1"/>
</dbReference>
<dbReference type="CDD" id="cd09001">
    <property type="entry name" value="GH43_FsAxh1-like"/>
    <property type="match status" value="1"/>
</dbReference>
<dbReference type="AlphaFoldDB" id="A0A3A4A7X5"/>
<dbReference type="SUPFAM" id="SSF75005">
    <property type="entry name" value="Arabinanase/levansucrase/invertase"/>
    <property type="match status" value="1"/>
</dbReference>
<evidence type="ECO:0000313" key="10">
    <source>
        <dbReference type="Proteomes" id="UP000265768"/>
    </source>
</evidence>
<feature type="region of interest" description="Disordered" evidence="7">
    <location>
        <begin position="286"/>
        <end position="319"/>
    </location>
</feature>
<dbReference type="Proteomes" id="UP000265768">
    <property type="component" value="Unassembled WGS sequence"/>
</dbReference>
<dbReference type="InterPro" id="IPR041542">
    <property type="entry name" value="GH43_C2"/>
</dbReference>
<keyword evidence="2 6" id="KW-0378">Hydrolase</keyword>